<dbReference type="CDD" id="cd01614">
    <property type="entry name" value="EutN_CcmL"/>
    <property type="match status" value="1"/>
</dbReference>
<evidence type="ECO:0000256" key="2">
    <source>
        <dbReference type="ARBA" id="ARBA00024446"/>
    </source>
</evidence>
<dbReference type="AlphaFoldDB" id="A0A381ZZR7"/>
<dbReference type="InterPro" id="IPR036677">
    <property type="entry name" value="EutN_CcmL_sf"/>
</dbReference>
<evidence type="ECO:0000313" key="3">
    <source>
        <dbReference type="EMBL" id="SVA94327.1"/>
    </source>
</evidence>
<dbReference type="PANTHER" id="PTHR36539:SF1">
    <property type="entry name" value="BACTERIAL MICROCOMPARTMENT SHELL VERTEX PROTEIN EUTN"/>
    <property type="match status" value="1"/>
</dbReference>
<dbReference type="GO" id="GO:0031469">
    <property type="term" value="C:bacterial microcompartment"/>
    <property type="evidence" value="ECO:0007669"/>
    <property type="project" value="UniProtKB-SubCell"/>
</dbReference>
<dbReference type="EMBL" id="UINC01023180">
    <property type="protein sequence ID" value="SVA94327.1"/>
    <property type="molecule type" value="Genomic_DNA"/>
</dbReference>
<protein>
    <recommendedName>
        <fullName evidence="4">Ethanolamine utilization protein EutN</fullName>
    </recommendedName>
</protein>
<evidence type="ECO:0000256" key="1">
    <source>
        <dbReference type="ARBA" id="ARBA00024322"/>
    </source>
</evidence>
<dbReference type="InterPro" id="IPR004992">
    <property type="entry name" value="EutN_CcmL"/>
</dbReference>
<proteinExistence type="predicted"/>
<keyword evidence="2" id="KW-1283">Bacterial microcompartment</keyword>
<dbReference type="Pfam" id="PF03319">
    <property type="entry name" value="EutN_CcmL"/>
    <property type="match status" value="1"/>
</dbReference>
<comment type="subcellular location">
    <subcellularLocation>
        <location evidence="1">Bacterial microcompartment</location>
    </subcellularLocation>
</comment>
<reference evidence="3" key="1">
    <citation type="submission" date="2018-05" db="EMBL/GenBank/DDBJ databases">
        <authorList>
            <person name="Lanie J.A."/>
            <person name="Ng W.-L."/>
            <person name="Kazmierczak K.M."/>
            <person name="Andrzejewski T.M."/>
            <person name="Davidsen T.M."/>
            <person name="Wayne K.J."/>
            <person name="Tettelin H."/>
            <person name="Glass J.I."/>
            <person name="Rusch D."/>
            <person name="Podicherti R."/>
            <person name="Tsui H.-C.T."/>
            <person name="Winkler M.E."/>
        </authorList>
    </citation>
    <scope>NUCLEOTIDE SEQUENCE</scope>
</reference>
<dbReference type="Gene3D" id="2.40.50.220">
    <property type="entry name" value="EutN/Ccml"/>
    <property type="match status" value="1"/>
</dbReference>
<name>A0A381ZZR7_9ZZZZ</name>
<accession>A0A381ZZR7</accession>
<evidence type="ECO:0008006" key="4">
    <source>
        <dbReference type="Google" id="ProtNLM"/>
    </source>
</evidence>
<sequence>MTLGKVVGTVVATRKDEKLIGNRLMIVQEVDLDNELIRQYTVAVDSVGAGIGEIVLTAGGSSARYTEATKGKPVDAAIVAIVDTVEINGKIIYQK</sequence>
<gene>
    <name evidence="3" type="ORF">METZ01_LOCUS147181</name>
</gene>
<dbReference type="PROSITE" id="PS51932">
    <property type="entry name" value="BMV"/>
    <property type="match status" value="1"/>
</dbReference>
<dbReference type="SUPFAM" id="SSF159133">
    <property type="entry name" value="EutN/CcmL-like"/>
    <property type="match status" value="1"/>
</dbReference>
<organism evidence="3">
    <name type="scientific">marine metagenome</name>
    <dbReference type="NCBI Taxonomy" id="408172"/>
    <lineage>
        <taxon>unclassified sequences</taxon>
        <taxon>metagenomes</taxon>
        <taxon>ecological metagenomes</taxon>
    </lineage>
</organism>
<dbReference type="PANTHER" id="PTHR36539">
    <property type="entry name" value="ETHANOLAMINE UTILIZATION PROTEIN EUTN"/>
    <property type="match status" value="1"/>
</dbReference>